<dbReference type="Gene3D" id="1.10.10.10">
    <property type="entry name" value="Winged helix-like DNA-binding domain superfamily/Winged helix DNA-binding domain"/>
    <property type="match status" value="1"/>
</dbReference>
<dbReference type="PROSITE" id="PS50931">
    <property type="entry name" value="HTH_LYSR"/>
    <property type="match status" value="1"/>
</dbReference>
<dbReference type="InterPro" id="IPR036388">
    <property type="entry name" value="WH-like_DNA-bd_sf"/>
</dbReference>
<name>A0A0K2WCY8_ANEMI</name>
<organism evidence="5 6">
    <name type="scientific">Aneurinibacillus migulanus</name>
    <name type="common">Bacillus migulanus</name>
    <dbReference type="NCBI Taxonomy" id="47500"/>
    <lineage>
        <taxon>Bacteria</taxon>
        <taxon>Bacillati</taxon>
        <taxon>Bacillota</taxon>
        <taxon>Bacilli</taxon>
        <taxon>Bacillales</taxon>
        <taxon>Paenibacillaceae</taxon>
        <taxon>Aneurinibacillus group</taxon>
        <taxon>Aneurinibacillus</taxon>
    </lineage>
</organism>
<dbReference type="GeneID" id="42306904"/>
<evidence type="ECO:0000256" key="1">
    <source>
        <dbReference type="ARBA" id="ARBA00009437"/>
    </source>
</evidence>
<dbReference type="FunFam" id="1.10.10.10:FF:000001">
    <property type="entry name" value="LysR family transcriptional regulator"/>
    <property type="match status" value="1"/>
</dbReference>
<dbReference type="InterPro" id="IPR000847">
    <property type="entry name" value="LysR_HTH_N"/>
</dbReference>
<keyword evidence="4" id="KW-0804">Transcription</keyword>
<dbReference type="Gene3D" id="3.40.190.290">
    <property type="match status" value="1"/>
</dbReference>
<accession>A0A0K2WCY8</accession>
<dbReference type="SUPFAM" id="SSF53850">
    <property type="entry name" value="Periplasmic binding protein-like II"/>
    <property type="match status" value="1"/>
</dbReference>
<dbReference type="GO" id="GO:0003677">
    <property type="term" value="F:DNA binding"/>
    <property type="evidence" value="ECO:0007669"/>
    <property type="project" value="UniProtKB-KW"/>
</dbReference>
<dbReference type="OrthoDB" id="9803735at2"/>
<evidence type="ECO:0000313" key="5">
    <source>
        <dbReference type="EMBL" id="SDJ60641.1"/>
    </source>
</evidence>
<comment type="similarity">
    <text evidence="1">Belongs to the LysR transcriptional regulatory family.</text>
</comment>
<keyword evidence="3" id="KW-0238">DNA-binding</keyword>
<dbReference type="PRINTS" id="PR00039">
    <property type="entry name" value="HTHLYSR"/>
</dbReference>
<keyword evidence="2" id="KW-0805">Transcription regulation</keyword>
<dbReference type="InterPro" id="IPR036390">
    <property type="entry name" value="WH_DNA-bd_sf"/>
</dbReference>
<reference evidence="5 6" key="1">
    <citation type="submission" date="2016-10" db="EMBL/GenBank/DDBJ databases">
        <authorList>
            <person name="de Groot N.N."/>
        </authorList>
    </citation>
    <scope>NUCLEOTIDE SEQUENCE [LARGE SCALE GENOMIC DNA]</scope>
    <source>
        <strain evidence="5 6">DSM 2895</strain>
    </source>
</reference>
<dbReference type="GO" id="GO:0032993">
    <property type="term" value="C:protein-DNA complex"/>
    <property type="evidence" value="ECO:0007669"/>
    <property type="project" value="TreeGrafter"/>
</dbReference>
<dbReference type="InterPro" id="IPR005119">
    <property type="entry name" value="LysR_subst-bd"/>
</dbReference>
<dbReference type="Pfam" id="PF03466">
    <property type="entry name" value="LysR_substrate"/>
    <property type="match status" value="1"/>
</dbReference>
<evidence type="ECO:0000313" key="6">
    <source>
        <dbReference type="Proteomes" id="UP000182836"/>
    </source>
</evidence>
<sequence length="295" mass="33918">MNLLSLRYFIEIAKTLNFTQASKNLHVSQPALSQQIHLLEEQLQVKLLHRTTRKVNLTEEGEYLFEKLALSFEQIENTVTSIMEAKTLPTVMKIATIPSAACFYLPKVLRNLYNSLPDMEFSIKETTSAHVIELIKNKEYHIGFIRTPIDFHVVSKEEIQYMEFKKFPIKLVVSSEHHLAVREKVKLKEISKDFFLHYDPIQSPALYQLVNNACKKAGFKPRTICTGSELLTISNLLSSNVGVTMMPVDMFELIKSPHIKALEIEDIYIESSISLIWENSPFLPLNTKYLIDLIT</sequence>
<proteinExistence type="inferred from homology"/>
<dbReference type="AlphaFoldDB" id="A0A0K2WCY8"/>
<evidence type="ECO:0000256" key="2">
    <source>
        <dbReference type="ARBA" id="ARBA00023015"/>
    </source>
</evidence>
<dbReference type="Pfam" id="PF00126">
    <property type="entry name" value="HTH_1"/>
    <property type="match status" value="1"/>
</dbReference>
<dbReference type="PANTHER" id="PTHR30346">
    <property type="entry name" value="TRANSCRIPTIONAL DUAL REGULATOR HCAR-RELATED"/>
    <property type="match status" value="1"/>
</dbReference>
<evidence type="ECO:0000256" key="3">
    <source>
        <dbReference type="ARBA" id="ARBA00023125"/>
    </source>
</evidence>
<dbReference type="Proteomes" id="UP000182836">
    <property type="component" value="Unassembled WGS sequence"/>
</dbReference>
<gene>
    <name evidence="5" type="ORF">SAMN04487909_12223</name>
</gene>
<dbReference type="EMBL" id="FNED01000022">
    <property type="protein sequence ID" value="SDJ60641.1"/>
    <property type="molecule type" value="Genomic_DNA"/>
</dbReference>
<dbReference type="PANTHER" id="PTHR30346:SF0">
    <property type="entry name" value="HCA OPERON TRANSCRIPTIONAL ACTIVATOR HCAR"/>
    <property type="match status" value="1"/>
</dbReference>
<dbReference type="GO" id="GO:0003700">
    <property type="term" value="F:DNA-binding transcription factor activity"/>
    <property type="evidence" value="ECO:0007669"/>
    <property type="project" value="InterPro"/>
</dbReference>
<protein>
    <submittedName>
        <fullName evidence="5">Transcriptional regulator, LysR family</fullName>
    </submittedName>
</protein>
<evidence type="ECO:0000256" key="4">
    <source>
        <dbReference type="ARBA" id="ARBA00023163"/>
    </source>
</evidence>
<dbReference type="CDD" id="cd05466">
    <property type="entry name" value="PBP2_LTTR_substrate"/>
    <property type="match status" value="1"/>
</dbReference>
<dbReference type="SUPFAM" id="SSF46785">
    <property type="entry name" value="Winged helix' DNA-binding domain"/>
    <property type="match status" value="1"/>
</dbReference>
<dbReference type="RefSeq" id="WP_052520434.1">
    <property type="nucleotide sequence ID" value="NZ_BJOA01000130.1"/>
</dbReference>